<protein>
    <submittedName>
        <fullName evidence="1">Uncharacterized protein</fullName>
    </submittedName>
</protein>
<dbReference type="AlphaFoldDB" id="A0A369K155"/>
<dbReference type="InParanoid" id="A0A369K155"/>
<dbReference type="Proteomes" id="UP000076154">
    <property type="component" value="Unassembled WGS sequence"/>
</dbReference>
<evidence type="ECO:0000313" key="2">
    <source>
        <dbReference type="Proteomes" id="UP000076154"/>
    </source>
</evidence>
<gene>
    <name evidence="1" type="ORF">Hypma_004406</name>
</gene>
<comment type="caution">
    <text evidence="1">The sequence shown here is derived from an EMBL/GenBank/DDBJ whole genome shotgun (WGS) entry which is preliminary data.</text>
</comment>
<dbReference type="OrthoDB" id="3170088at2759"/>
<evidence type="ECO:0000313" key="1">
    <source>
        <dbReference type="EMBL" id="RDB27322.1"/>
    </source>
</evidence>
<organism evidence="1 2">
    <name type="scientific">Hypsizygus marmoreus</name>
    <name type="common">White beech mushroom</name>
    <name type="synonym">Agaricus marmoreus</name>
    <dbReference type="NCBI Taxonomy" id="39966"/>
    <lineage>
        <taxon>Eukaryota</taxon>
        <taxon>Fungi</taxon>
        <taxon>Dikarya</taxon>
        <taxon>Basidiomycota</taxon>
        <taxon>Agaricomycotina</taxon>
        <taxon>Agaricomycetes</taxon>
        <taxon>Agaricomycetidae</taxon>
        <taxon>Agaricales</taxon>
        <taxon>Tricholomatineae</taxon>
        <taxon>Lyophyllaceae</taxon>
        <taxon>Hypsizygus</taxon>
    </lineage>
</organism>
<proteinExistence type="predicted"/>
<dbReference type="EMBL" id="LUEZ02000017">
    <property type="protein sequence ID" value="RDB27322.1"/>
    <property type="molecule type" value="Genomic_DNA"/>
</dbReference>
<accession>A0A369K155</accession>
<sequence length="218" mass="25096">MFDHFPQNSLNLGPRSLGFKPHSTSARATMVLRIAGYLLSREDARRWAHTIGGFESSVEEGPWEGGILETWLEFSNMSKLFAEIRLHQWPRPTTLEGSPCKVFLERTWSDRDSKPLIENRYDIFVKEWFLAHGLRDIGVQDLEWAVIEDPRMEAMYEKYGAIPKSKEFDELVGSRIPMPCRLPNSGEIIPFDIEEFRKALKAKEADWGDVCKKCGGEM</sequence>
<keyword evidence="2" id="KW-1185">Reference proteome</keyword>
<name>A0A369K155_HYPMA</name>
<reference evidence="1" key="1">
    <citation type="submission" date="2018-04" db="EMBL/GenBank/DDBJ databases">
        <title>Whole genome sequencing of Hypsizygus marmoreus.</title>
        <authorList>
            <person name="Choi I.-G."/>
            <person name="Min B."/>
            <person name="Kim J.-G."/>
            <person name="Kim S."/>
            <person name="Oh Y.-L."/>
            <person name="Kong W.-S."/>
            <person name="Park H."/>
            <person name="Jeong J."/>
            <person name="Song E.-S."/>
        </authorList>
    </citation>
    <scope>NUCLEOTIDE SEQUENCE [LARGE SCALE GENOMIC DNA]</scope>
    <source>
        <strain evidence="1">51987-8</strain>
    </source>
</reference>